<comment type="caution">
    <text evidence="2">The sequence shown here is derived from an EMBL/GenBank/DDBJ whole genome shotgun (WGS) entry which is preliminary data.</text>
</comment>
<feature type="transmembrane region" description="Helical" evidence="1">
    <location>
        <begin position="64"/>
        <end position="84"/>
    </location>
</feature>
<keyword evidence="1" id="KW-1133">Transmembrane helix</keyword>
<keyword evidence="1" id="KW-0812">Transmembrane</keyword>
<dbReference type="Pfam" id="PF19447">
    <property type="entry name" value="DUF5985"/>
    <property type="match status" value="1"/>
</dbReference>
<organism evidence="2 3">
    <name type="scientific">Caulobacter ginsengisoli</name>
    <dbReference type="NCBI Taxonomy" id="400775"/>
    <lineage>
        <taxon>Bacteria</taxon>
        <taxon>Pseudomonadati</taxon>
        <taxon>Pseudomonadota</taxon>
        <taxon>Alphaproteobacteria</taxon>
        <taxon>Caulobacterales</taxon>
        <taxon>Caulobacteraceae</taxon>
        <taxon>Caulobacter</taxon>
    </lineage>
</organism>
<proteinExistence type="predicted"/>
<evidence type="ECO:0000256" key="1">
    <source>
        <dbReference type="SAM" id="Phobius"/>
    </source>
</evidence>
<dbReference type="InterPro" id="IPR046027">
    <property type="entry name" value="DUF5985"/>
</dbReference>
<accession>A0ABU0IYE8</accession>
<keyword evidence="1" id="KW-0472">Membrane</keyword>
<protein>
    <recommendedName>
        <fullName evidence="4">GGDEF domain-containing protein</fullName>
    </recommendedName>
</protein>
<feature type="transmembrane region" description="Helical" evidence="1">
    <location>
        <begin position="6"/>
        <end position="27"/>
    </location>
</feature>
<evidence type="ECO:0008006" key="4">
    <source>
        <dbReference type="Google" id="ProtNLM"/>
    </source>
</evidence>
<sequence>MSLQALIYGLCVVASAACAALLGRAYLRTRTRLLLWTAVSFCFFALNNLILAVDMLVLPSVDLWVWRQAAGGMGLGVLLFGFVWEMR</sequence>
<feature type="transmembrane region" description="Helical" evidence="1">
    <location>
        <begin position="34"/>
        <end position="58"/>
    </location>
</feature>
<dbReference type="Proteomes" id="UP001228905">
    <property type="component" value="Unassembled WGS sequence"/>
</dbReference>
<name>A0ABU0IYE8_9CAUL</name>
<evidence type="ECO:0000313" key="3">
    <source>
        <dbReference type="Proteomes" id="UP001228905"/>
    </source>
</evidence>
<dbReference type="EMBL" id="JAUSVS010000011">
    <property type="protein sequence ID" value="MDQ0466351.1"/>
    <property type="molecule type" value="Genomic_DNA"/>
</dbReference>
<keyword evidence="3" id="KW-1185">Reference proteome</keyword>
<gene>
    <name evidence="2" type="ORF">QO010_004144</name>
</gene>
<reference evidence="2 3" key="1">
    <citation type="submission" date="2023-07" db="EMBL/GenBank/DDBJ databases">
        <title>Genomic Encyclopedia of Type Strains, Phase IV (KMG-IV): sequencing the most valuable type-strain genomes for metagenomic binning, comparative biology and taxonomic classification.</title>
        <authorList>
            <person name="Goeker M."/>
        </authorList>
    </citation>
    <scope>NUCLEOTIDE SEQUENCE [LARGE SCALE GENOMIC DNA]</scope>
    <source>
        <strain evidence="2 3">DSM 18695</strain>
    </source>
</reference>
<evidence type="ECO:0000313" key="2">
    <source>
        <dbReference type="EMBL" id="MDQ0466351.1"/>
    </source>
</evidence>
<dbReference type="RefSeq" id="WP_307352389.1">
    <property type="nucleotide sequence ID" value="NZ_JAUSVS010000011.1"/>
</dbReference>